<dbReference type="EMBL" id="PQGG01000019">
    <property type="protein sequence ID" value="POP52981.1"/>
    <property type="molecule type" value="Genomic_DNA"/>
</dbReference>
<comment type="caution">
    <text evidence="1">The sequence shown here is derived from an EMBL/GenBank/DDBJ whole genome shotgun (WGS) entry which is preliminary data.</text>
</comment>
<sequence>MQTKYEAIRKIWTNHAESILIRAEQTHLPADTEINKIFTRINEEYELAPPELQAQLSLLPKFIGAATALMKAGDLKQVKFHLIRIIDDYTKLKEAMELTRLEKYDNRTLEITEVRRSAGYKGLKSRWASETREVRNQIIIDLAARKDVWGPIPAKELWPEYFARLDFDGLNPIEEGPSRTCDSSVIRCDGLPNGISFKTFENLLSETRNPKSNKK</sequence>
<organism evidence="1 2">
    <name type="scientific">Zhongshania marina</name>
    <dbReference type="NCBI Taxonomy" id="2304603"/>
    <lineage>
        <taxon>Bacteria</taxon>
        <taxon>Pseudomonadati</taxon>
        <taxon>Pseudomonadota</taxon>
        <taxon>Gammaproteobacteria</taxon>
        <taxon>Cellvibrionales</taxon>
        <taxon>Spongiibacteraceae</taxon>
        <taxon>Zhongshania</taxon>
    </lineage>
</organism>
<proteinExistence type="predicted"/>
<evidence type="ECO:0000313" key="2">
    <source>
        <dbReference type="Proteomes" id="UP000237222"/>
    </source>
</evidence>
<dbReference type="Proteomes" id="UP000237222">
    <property type="component" value="Unassembled WGS sequence"/>
</dbReference>
<protein>
    <submittedName>
        <fullName evidence="1">Uncharacterized protein</fullName>
    </submittedName>
</protein>
<name>A0A2S4HH02_9GAMM</name>
<accession>A0A2S4HH02</accession>
<dbReference type="AlphaFoldDB" id="A0A2S4HH02"/>
<gene>
    <name evidence="1" type="ORF">C0068_07750</name>
</gene>
<reference evidence="1" key="1">
    <citation type="submission" date="2018-01" db="EMBL/GenBank/DDBJ databases">
        <authorList>
            <person name="Yu X.-D."/>
        </authorList>
    </citation>
    <scope>NUCLEOTIDE SEQUENCE</scope>
    <source>
        <strain evidence="1">ZX-21</strain>
    </source>
</reference>
<evidence type="ECO:0000313" key="1">
    <source>
        <dbReference type="EMBL" id="POP52981.1"/>
    </source>
</evidence>
<dbReference type="RefSeq" id="WP_103683922.1">
    <property type="nucleotide sequence ID" value="NZ_PQGG01000019.1"/>
</dbReference>